<evidence type="ECO:0000313" key="3">
    <source>
        <dbReference type="EnsemblMetazoa" id="CapteP207060"/>
    </source>
</evidence>
<name>R7VFP5_CAPTE</name>
<gene>
    <name evidence="2" type="ORF">CAPTEDRAFT_207060</name>
</gene>
<dbReference type="EMBL" id="KB292507">
    <property type="protein sequence ID" value="ELU17397.1"/>
    <property type="molecule type" value="Genomic_DNA"/>
</dbReference>
<dbReference type="AlphaFoldDB" id="R7VFP5"/>
<protein>
    <submittedName>
        <fullName evidence="2 3">Uncharacterized protein</fullName>
    </submittedName>
</protein>
<dbReference type="Proteomes" id="UP000014760">
    <property type="component" value="Unassembled WGS sequence"/>
</dbReference>
<organism evidence="2">
    <name type="scientific">Capitella teleta</name>
    <name type="common">Polychaete worm</name>
    <dbReference type="NCBI Taxonomy" id="283909"/>
    <lineage>
        <taxon>Eukaryota</taxon>
        <taxon>Metazoa</taxon>
        <taxon>Spiralia</taxon>
        <taxon>Lophotrochozoa</taxon>
        <taxon>Annelida</taxon>
        <taxon>Polychaeta</taxon>
        <taxon>Sedentaria</taxon>
        <taxon>Scolecida</taxon>
        <taxon>Capitellidae</taxon>
        <taxon>Capitella</taxon>
    </lineage>
</organism>
<accession>R7VFP5</accession>
<reference evidence="4" key="1">
    <citation type="submission" date="2012-12" db="EMBL/GenBank/DDBJ databases">
        <authorList>
            <person name="Hellsten U."/>
            <person name="Grimwood J."/>
            <person name="Chapman J.A."/>
            <person name="Shapiro H."/>
            <person name="Aerts A."/>
            <person name="Otillar R.P."/>
            <person name="Terry A.Y."/>
            <person name="Boore J.L."/>
            <person name="Simakov O."/>
            <person name="Marletaz F."/>
            <person name="Cho S.-J."/>
            <person name="Edsinger-Gonzales E."/>
            <person name="Havlak P."/>
            <person name="Kuo D.-H."/>
            <person name="Larsson T."/>
            <person name="Lv J."/>
            <person name="Arendt D."/>
            <person name="Savage R."/>
            <person name="Osoegawa K."/>
            <person name="de Jong P."/>
            <person name="Lindberg D.R."/>
            <person name="Seaver E.C."/>
            <person name="Weisblat D.A."/>
            <person name="Putnam N.H."/>
            <person name="Grigoriev I.V."/>
            <person name="Rokhsar D.S."/>
        </authorList>
    </citation>
    <scope>NUCLEOTIDE SEQUENCE</scope>
    <source>
        <strain evidence="4">I ESC-2004</strain>
    </source>
</reference>
<dbReference type="HOGENOM" id="CLU_919019_0_0_1"/>
<evidence type="ECO:0000313" key="4">
    <source>
        <dbReference type="Proteomes" id="UP000014760"/>
    </source>
</evidence>
<dbReference type="EMBL" id="AMQN01004038">
    <property type="status" value="NOT_ANNOTATED_CDS"/>
    <property type="molecule type" value="Genomic_DNA"/>
</dbReference>
<reference evidence="2 4" key="2">
    <citation type="journal article" date="2013" name="Nature">
        <title>Insights into bilaterian evolution from three spiralian genomes.</title>
        <authorList>
            <person name="Simakov O."/>
            <person name="Marletaz F."/>
            <person name="Cho S.J."/>
            <person name="Edsinger-Gonzales E."/>
            <person name="Havlak P."/>
            <person name="Hellsten U."/>
            <person name="Kuo D.H."/>
            <person name="Larsson T."/>
            <person name="Lv J."/>
            <person name="Arendt D."/>
            <person name="Savage R."/>
            <person name="Osoegawa K."/>
            <person name="de Jong P."/>
            <person name="Grimwood J."/>
            <person name="Chapman J.A."/>
            <person name="Shapiro H."/>
            <person name="Aerts A."/>
            <person name="Otillar R.P."/>
            <person name="Terry A.Y."/>
            <person name="Boore J.L."/>
            <person name="Grigoriev I.V."/>
            <person name="Lindberg D.R."/>
            <person name="Seaver E.C."/>
            <person name="Weisblat D.A."/>
            <person name="Putnam N.H."/>
            <person name="Rokhsar D.S."/>
        </authorList>
    </citation>
    <scope>NUCLEOTIDE SEQUENCE</scope>
    <source>
        <strain evidence="2 4">I ESC-2004</strain>
    </source>
</reference>
<dbReference type="EnsemblMetazoa" id="CapteT207060">
    <property type="protein sequence ID" value="CapteP207060"/>
    <property type="gene ID" value="CapteG207060"/>
</dbReference>
<evidence type="ECO:0000256" key="1">
    <source>
        <dbReference type="SAM" id="MobiDB-lite"/>
    </source>
</evidence>
<sequence length="303" mass="35420">MDFEDYNHDGIRMKHQKFFDCLTEMRRNVDLHRFGWKKLKDEATLGCGVLQDEVYRLVQHIENRVGEYVAHISATTSQECAGWQHLEAVQFQCNAFPKEDSLHQMNKNRMETEVQEPLEEIDSKNQENRKLQILLNNREEILSNKIRNTNQPSAPADVLHLCWACRRKYKGEEESPVIEKPCKEGAANFKFFQPKLTHENLKESEGMLNSLTDIIQGHKLRLGLGDSHERRGHRVHREQSHSRRSPAKTAKSLPSLPMKDTNTSGQRTFGLDAAKVNEEHVEREKQRIRNLLKNRSRPFDFHF</sequence>
<feature type="compositionally biased region" description="Basic residues" evidence="1">
    <location>
        <begin position="230"/>
        <end position="246"/>
    </location>
</feature>
<reference evidence="3" key="3">
    <citation type="submission" date="2015-06" db="UniProtKB">
        <authorList>
            <consortium name="EnsemblMetazoa"/>
        </authorList>
    </citation>
    <scope>IDENTIFICATION</scope>
</reference>
<feature type="region of interest" description="Disordered" evidence="1">
    <location>
        <begin position="225"/>
        <end position="266"/>
    </location>
</feature>
<evidence type="ECO:0000313" key="2">
    <source>
        <dbReference type="EMBL" id="ELU17397.1"/>
    </source>
</evidence>
<keyword evidence="4" id="KW-1185">Reference proteome</keyword>
<proteinExistence type="predicted"/>